<dbReference type="RefSeq" id="XP_013899091.1">
    <property type="nucleotide sequence ID" value="XM_014043637.1"/>
</dbReference>
<dbReference type="OrthoDB" id="6424451at2759"/>
<evidence type="ECO:0000313" key="2">
    <source>
        <dbReference type="EMBL" id="KIZ00072.1"/>
    </source>
</evidence>
<reference evidence="2 3" key="1">
    <citation type="journal article" date="2013" name="BMC Genomics">
        <title>Reconstruction of the lipid metabolism for the microalga Monoraphidium neglectum from its genome sequence reveals characteristics suitable for biofuel production.</title>
        <authorList>
            <person name="Bogen C."/>
            <person name="Al-Dilaimi A."/>
            <person name="Albersmeier A."/>
            <person name="Wichmann J."/>
            <person name="Grundmann M."/>
            <person name="Rupp O."/>
            <person name="Lauersen K.J."/>
            <person name="Blifernez-Klassen O."/>
            <person name="Kalinowski J."/>
            <person name="Goesmann A."/>
            <person name="Mussgnug J.H."/>
            <person name="Kruse O."/>
        </authorList>
    </citation>
    <scope>NUCLEOTIDE SEQUENCE [LARGE SCALE GENOMIC DNA]</scope>
    <source>
        <strain evidence="2 3">SAG 48.87</strain>
    </source>
</reference>
<accession>A0A0D2MHB2</accession>
<keyword evidence="3" id="KW-1185">Reference proteome</keyword>
<name>A0A0D2MHB2_9CHLO</name>
<evidence type="ECO:0000313" key="3">
    <source>
        <dbReference type="Proteomes" id="UP000054498"/>
    </source>
</evidence>
<dbReference type="KEGG" id="mng:MNEG_7887"/>
<dbReference type="AlphaFoldDB" id="A0A0D2MHB2"/>
<sequence>MRLSTTRMCASIVAVALGIVLVASGTRAQTTAGAAAPKPGEWTKPAFCKDLECPRYQVVKKISDNIELRKYEPATQTVP</sequence>
<keyword evidence="1" id="KW-0732">Signal</keyword>
<proteinExistence type="predicted"/>
<feature type="signal peptide" evidence="1">
    <location>
        <begin position="1"/>
        <end position="28"/>
    </location>
</feature>
<dbReference type="EMBL" id="KK101659">
    <property type="protein sequence ID" value="KIZ00072.1"/>
    <property type="molecule type" value="Genomic_DNA"/>
</dbReference>
<dbReference type="SUPFAM" id="SSF55136">
    <property type="entry name" value="Probable bacterial effector-binding domain"/>
    <property type="match status" value="1"/>
</dbReference>
<dbReference type="Proteomes" id="UP000054498">
    <property type="component" value="Unassembled WGS sequence"/>
</dbReference>
<gene>
    <name evidence="2" type="ORF">MNEG_7887</name>
</gene>
<protein>
    <submittedName>
        <fullName evidence="2">Uncharacterized protein</fullName>
    </submittedName>
</protein>
<evidence type="ECO:0000256" key="1">
    <source>
        <dbReference type="SAM" id="SignalP"/>
    </source>
</evidence>
<feature type="chain" id="PRO_5002247238" evidence="1">
    <location>
        <begin position="29"/>
        <end position="79"/>
    </location>
</feature>
<dbReference type="GeneID" id="25740763"/>
<organism evidence="2 3">
    <name type="scientific">Monoraphidium neglectum</name>
    <dbReference type="NCBI Taxonomy" id="145388"/>
    <lineage>
        <taxon>Eukaryota</taxon>
        <taxon>Viridiplantae</taxon>
        <taxon>Chlorophyta</taxon>
        <taxon>core chlorophytes</taxon>
        <taxon>Chlorophyceae</taxon>
        <taxon>CS clade</taxon>
        <taxon>Sphaeropleales</taxon>
        <taxon>Selenastraceae</taxon>
        <taxon>Monoraphidium</taxon>
    </lineage>
</organism>
<dbReference type="InterPro" id="IPR011256">
    <property type="entry name" value="Reg_factor_effector_dom_sf"/>
</dbReference>